<dbReference type="SUPFAM" id="SSF55040">
    <property type="entry name" value="Molybdenum cofactor biosynthesis protein C, MoaC"/>
    <property type="match status" value="1"/>
</dbReference>
<reference evidence="4" key="1">
    <citation type="journal article" date="2020" name="mSystems">
        <title>Genome- and Community-Level Interaction Insights into Carbon Utilization and Element Cycling Functions of Hydrothermarchaeota in Hydrothermal Sediment.</title>
        <authorList>
            <person name="Zhou Z."/>
            <person name="Liu Y."/>
            <person name="Xu W."/>
            <person name="Pan J."/>
            <person name="Luo Z.H."/>
            <person name="Li M."/>
        </authorList>
    </citation>
    <scope>NUCLEOTIDE SEQUENCE [LARGE SCALE GENOMIC DNA]</scope>
    <source>
        <strain evidence="4">SpSt-648</strain>
    </source>
</reference>
<dbReference type="InterPro" id="IPR050105">
    <property type="entry name" value="MoCo_biosynth_MoaA/MoaC"/>
</dbReference>
<dbReference type="GO" id="GO:0006777">
    <property type="term" value="P:Mo-molybdopterin cofactor biosynthetic process"/>
    <property type="evidence" value="ECO:0007669"/>
    <property type="project" value="UniProtKB-KW"/>
</dbReference>
<dbReference type="InterPro" id="IPR036522">
    <property type="entry name" value="MoaC_sf"/>
</dbReference>
<keyword evidence="4" id="KW-0456">Lyase</keyword>
<dbReference type="GO" id="GO:0061799">
    <property type="term" value="F:cyclic pyranopterin monophosphate synthase activity"/>
    <property type="evidence" value="ECO:0007669"/>
    <property type="project" value="UniProtKB-EC"/>
</dbReference>
<keyword evidence="2" id="KW-0501">Molybdenum cofactor biosynthesis</keyword>
<dbReference type="Gene3D" id="3.30.70.640">
    <property type="entry name" value="Molybdopterin cofactor biosynthesis C (MoaC) domain"/>
    <property type="match status" value="1"/>
</dbReference>
<comment type="caution">
    <text evidence="4">The sequence shown here is derived from an EMBL/GenBank/DDBJ whole genome shotgun (WGS) entry which is preliminary data.</text>
</comment>
<comment type="pathway">
    <text evidence="1">Cofactor biosynthesis; molybdopterin biosynthesis.</text>
</comment>
<dbReference type="EC" id="4.6.1.17" evidence="4"/>
<dbReference type="AlphaFoldDB" id="A0A7C4JMQ1"/>
<dbReference type="UniPathway" id="UPA00344"/>
<feature type="domain" description="Molybdopterin cofactor biosynthesis C (MoaC)" evidence="3">
    <location>
        <begin position="1"/>
        <end position="140"/>
    </location>
</feature>
<sequence>MVDVTEKPDVYREAEAEGIIKLKSETIDRIFKGMVEKGDVLTVAKVAAIQAIKKTSEIIPLCHNIPITGAEVFIEKASNEEVKVRVRVRTNAKTGVEMEALTGVAVALLSIWDMVKKYEKNADGSYPYTEIKSIKVTYKVKK</sequence>
<dbReference type="NCBIfam" id="TIGR00581">
    <property type="entry name" value="moaC"/>
    <property type="match status" value="1"/>
</dbReference>
<protein>
    <submittedName>
        <fullName evidence="4">Cyclic pyranopterin monophosphate synthase MoaC</fullName>
        <ecNumber evidence="4">4.6.1.17</ecNumber>
    </submittedName>
</protein>
<organism evidence="4">
    <name type="scientific">Staphylothermus marinus</name>
    <dbReference type="NCBI Taxonomy" id="2280"/>
    <lineage>
        <taxon>Archaea</taxon>
        <taxon>Thermoproteota</taxon>
        <taxon>Thermoprotei</taxon>
        <taxon>Desulfurococcales</taxon>
        <taxon>Desulfurococcaceae</taxon>
        <taxon>Staphylothermus</taxon>
    </lineage>
</organism>
<dbReference type="PANTHER" id="PTHR22960">
    <property type="entry name" value="MOLYBDOPTERIN COFACTOR SYNTHESIS PROTEIN A"/>
    <property type="match status" value="1"/>
</dbReference>
<dbReference type="InterPro" id="IPR023045">
    <property type="entry name" value="MoaC"/>
</dbReference>
<dbReference type="Pfam" id="PF01967">
    <property type="entry name" value="MoaC"/>
    <property type="match status" value="1"/>
</dbReference>
<proteinExistence type="predicted"/>
<evidence type="ECO:0000256" key="2">
    <source>
        <dbReference type="ARBA" id="ARBA00023150"/>
    </source>
</evidence>
<dbReference type="NCBIfam" id="NF008999">
    <property type="entry name" value="PRK12343.1"/>
    <property type="match status" value="1"/>
</dbReference>
<dbReference type="InterPro" id="IPR002820">
    <property type="entry name" value="Mopterin_CF_biosynth-C_dom"/>
</dbReference>
<evidence type="ECO:0000313" key="4">
    <source>
        <dbReference type="EMBL" id="HGQ74181.1"/>
    </source>
</evidence>
<accession>A0A7C4JMQ1</accession>
<name>A0A7C4JMQ1_STAMA</name>
<dbReference type="EMBL" id="DTBP01000025">
    <property type="protein sequence ID" value="HGQ74181.1"/>
    <property type="molecule type" value="Genomic_DNA"/>
</dbReference>
<evidence type="ECO:0000259" key="3">
    <source>
        <dbReference type="Pfam" id="PF01967"/>
    </source>
</evidence>
<evidence type="ECO:0000256" key="1">
    <source>
        <dbReference type="ARBA" id="ARBA00005046"/>
    </source>
</evidence>
<gene>
    <name evidence="4" type="primary">moaC</name>
    <name evidence="4" type="ORF">ENU20_03795</name>
</gene>